<comment type="cofactor">
    <cofactor evidence="15">
        <name>Zn(2+)</name>
        <dbReference type="ChEBI" id="CHEBI:29105"/>
    </cofactor>
    <text evidence="15">Binds 1 zinc ion per subunit.</text>
</comment>
<keyword evidence="6 15" id="KW-0863">Zinc-finger</keyword>
<dbReference type="InterPro" id="IPR000214">
    <property type="entry name" value="Znf_DNA_glyclase/AP_lyase"/>
</dbReference>
<keyword evidence="19" id="KW-1185">Reference proteome</keyword>
<evidence type="ECO:0000256" key="4">
    <source>
        <dbReference type="ARBA" id="ARBA00022723"/>
    </source>
</evidence>
<dbReference type="OrthoDB" id="9800855at2"/>
<dbReference type="FunFam" id="3.20.190.10:FF:000001">
    <property type="entry name" value="Formamidopyrimidine-DNA glycosylase"/>
    <property type="match status" value="1"/>
</dbReference>
<protein>
    <recommendedName>
        <fullName evidence="15">Formamidopyrimidine-DNA glycosylase</fullName>
        <shortName evidence="15">Fapy-DNA glycosylase</shortName>
        <ecNumber evidence="15">3.2.2.23</ecNumber>
    </recommendedName>
    <alternativeName>
        <fullName evidence="15">DNA-(apurinic or apyrimidinic site) lyase MutM</fullName>
        <shortName evidence="15">AP lyase MutM</shortName>
        <ecNumber evidence="15">4.2.99.18</ecNumber>
    </alternativeName>
</protein>
<dbReference type="InterPro" id="IPR020629">
    <property type="entry name" value="FPG_Glyclase"/>
</dbReference>
<dbReference type="PANTHER" id="PTHR22993">
    <property type="entry name" value="FORMAMIDOPYRIMIDINE-DNA GLYCOSYLASE"/>
    <property type="match status" value="1"/>
</dbReference>
<evidence type="ECO:0000256" key="8">
    <source>
        <dbReference type="ARBA" id="ARBA00022833"/>
    </source>
</evidence>
<evidence type="ECO:0000256" key="3">
    <source>
        <dbReference type="ARBA" id="ARBA00011245"/>
    </source>
</evidence>
<accession>A0A317Q1Q8</accession>
<keyword evidence="5 15" id="KW-0227">DNA damage</keyword>
<comment type="function">
    <text evidence="15">Involved in base excision repair of DNA damaged by oxidation or by mutagenic agents. Acts as DNA glycosylase that recognizes and removes damaged bases. Has a preference for oxidized purines, such as 7,8-dihydro-8-oxoguanine (8-oxoG). Has AP (apurinic/apyrimidinic) lyase activity and introduces nicks in the DNA strand. Cleaves the DNA backbone by beta-delta elimination to generate a single-strand break at the site of the removed base with both 3'- and 5'-phosphates.</text>
</comment>
<evidence type="ECO:0000256" key="7">
    <source>
        <dbReference type="ARBA" id="ARBA00022801"/>
    </source>
</evidence>
<evidence type="ECO:0000256" key="6">
    <source>
        <dbReference type="ARBA" id="ARBA00022771"/>
    </source>
</evidence>
<feature type="active site" description="Schiff-base intermediate with DNA" evidence="15">
    <location>
        <position position="2"/>
    </location>
</feature>
<keyword evidence="8 15" id="KW-0862">Zinc</keyword>
<feature type="active site" description="Proton donor; for delta-elimination activity" evidence="15">
    <location>
        <position position="261"/>
    </location>
</feature>
<evidence type="ECO:0000256" key="11">
    <source>
        <dbReference type="ARBA" id="ARBA00023239"/>
    </source>
</evidence>
<dbReference type="SUPFAM" id="SSF46946">
    <property type="entry name" value="S13-like H2TH domain"/>
    <property type="match status" value="1"/>
</dbReference>
<keyword evidence="7 15" id="KW-0378">Hydrolase</keyword>
<dbReference type="InterPro" id="IPR035937">
    <property type="entry name" value="FPG_N"/>
</dbReference>
<dbReference type="InterPro" id="IPR010979">
    <property type="entry name" value="Ribosomal_uS13-like_H2TH"/>
</dbReference>
<dbReference type="InterPro" id="IPR015887">
    <property type="entry name" value="DNA_glyclase_Znf_dom_DNA_BS"/>
</dbReference>
<evidence type="ECO:0000256" key="15">
    <source>
        <dbReference type="HAMAP-Rule" id="MF_00103"/>
    </source>
</evidence>
<feature type="domain" description="Formamidopyrimidine-DNA glycosylase catalytic" evidence="17">
    <location>
        <begin position="2"/>
        <end position="112"/>
    </location>
</feature>
<feature type="binding site" evidence="15">
    <location>
        <position position="152"/>
    </location>
    <ligand>
        <name>DNA</name>
        <dbReference type="ChEBI" id="CHEBI:16991"/>
    </ligand>
</feature>
<dbReference type="EC" id="3.2.2.23" evidence="15"/>
<evidence type="ECO:0000256" key="12">
    <source>
        <dbReference type="ARBA" id="ARBA00023268"/>
    </source>
</evidence>
<dbReference type="PROSITE" id="PS51068">
    <property type="entry name" value="FPG_CAT"/>
    <property type="match status" value="1"/>
</dbReference>
<feature type="binding site" evidence="15">
    <location>
        <position position="90"/>
    </location>
    <ligand>
        <name>DNA</name>
        <dbReference type="ChEBI" id="CHEBI:16991"/>
    </ligand>
</feature>
<comment type="subunit">
    <text evidence="3 15">Monomer.</text>
</comment>
<feature type="domain" description="FPG-type" evidence="16">
    <location>
        <begin position="237"/>
        <end position="271"/>
    </location>
</feature>
<dbReference type="InterPro" id="IPR015886">
    <property type="entry name" value="H2TH_FPG"/>
</dbReference>
<dbReference type="AlphaFoldDB" id="A0A317Q1Q8"/>
<dbReference type="Proteomes" id="UP000246964">
    <property type="component" value="Unassembled WGS sequence"/>
</dbReference>
<comment type="catalytic activity">
    <reaction evidence="14 15">
        <text>2'-deoxyribonucleotide-(2'-deoxyribose 5'-phosphate)-2'-deoxyribonucleotide-DNA = a 3'-end 2'-deoxyribonucleotide-(2,3-dehydro-2,3-deoxyribose 5'-phosphate)-DNA + a 5'-end 5'-phospho-2'-deoxyribonucleoside-DNA + H(+)</text>
        <dbReference type="Rhea" id="RHEA:66592"/>
        <dbReference type="Rhea" id="RHEA-COMP:13180"/>
        <dbReference type="Rhea" id="RHEA-COMP:16897"/>
        <dbReference type="Rhea" id="RHEA-COMP:17067"/>
        <dbReference type="ChEBI" id="CHEBI:15378"/>
        <dbReference type="ChEBI" id="CHEBI:136412"/>
        <dbReference type="ChEBI" id="CHEBI:157695"/>
        <dbReference type="ChEBI" id="CHEBI:167181"/>
        <dbReference type="EC" id="4.2.99.18"/>
    </reaction>
</comment>
<sequence length="271" mass="30077">MPELPEVEVSRLGISPHLTGQQITQVIVRDRRLRWPVPASLETVAGATIEGVERRAKYLIISTTKGYLIVHLGMSGALRVVPADSLVVKHDHIDLVLGSGLCLRFNDPRRFGCWLFSATHPSADHPLLRELGPEPLTDAFTLDYLFNASRGRQQAIKTFIMDNHVVVGVGNIYANESLFKAGIHPKRAAGKVSKARYQRLVPIIKETLARAIEQGGTTLQDFTQADGQPGYFKQELMVYGRGGKACMQCKSTLKEIRLGQRSTVYCPQCQR</sequence>
<dbReference type="SUPFAM" id="SSF57716">
    <property type="entry name" value="Glucocorticoid receptor-like (DNA-binding domain)"/>
    <property type="match status" value="1"/>
</dbReference>
<dbReference type="EMBL" id="QGTT01000019">
    <property type="protein sequence ID" value="PWW09354.1"/>
    <property type="molecule type" value="Genomic_DNA"/>
</dbReference>
<gene>
    <name evidence="15" type="primary">mutM</name>
    <name evidence="15" type="synonym">fpg</name>
    <name evidence="18" type="ORF">DET45_11948</name>
</gene>
<feature type="binding site" evidence="15">
    <location>
        <position position="109"/>
    </location>
    <ligand>
        <name>DNA</name>
        <dbReference type="ChEBI" id="CHEBI:16991"/>
    </ligand>
</feature>
<dbReference type="SMART" id="SM01232">
    <property type="entry name" value="H2TH"/>
    <property type="match status" value="1"/>
</dbReference>
<keyword evidence="10 15" id="KW-0234">DNA repair</keyword>
<evidence type="ECO:0000256" key="9">
    <source>
        <dbReference type="ARBA" id="ARBA00023125"/>
    </source>
</evidence>
<dbReference type="HAMAP" id="MF_00103">
    <property type="entry name" value="Fapy_DNA_glycosyl"/>
    <property type="match status" value="1"/>
</dbReference>
<reference evidence="18 19" key="1">
    <citation type="submission" date="2018-05" db="EMBL/GenBank/DDBJ databases">
        <title>Freshwater and sediment microbial communities from various areas in North America, analyzing microbe dynamics in response to fracking.</title>
        <authorList>
            <person name="Lamendella R."/>
        </authorList>
    </citation>
    <scope>NUCLEOTIDE SEQUENCE [LARGE SCALE GENOMIC DNA]</scope>
    <source>
        <strain evidence="18 19">125B1</strain>
    </source>
</reference>
<feature type="active site" description="Proton donor; for beta-elimination activity" evidence="15">
    <location>
        <position position="57"/>
    </location>
</feature>
<name>A0A317Q1Q8_9GAMM</name>
<dbReference type="SMART" id="SM00898">
    <property type="entry name" value="Fapy_DNA_glyco"/>
    <property type="match status" value="1"/>
</dbReference>
<evidence type="ECO:0000313" key="18">
    <source>
        <dbReference type="EMBL" id="PWW09354.1"/>
    </source>
</evidence>
<dbReference type="RefSeq" id="WP_110076757.1">
    <property type="nucleotide sequence ID" value="NZ_QGTT01000019.1"/>
</dbReference>
<evidence type="ECO:0000259" key="17">
    <source>
        <dbReference type="PROSITE" id="PS51068"/>
    </source>
</evidence>
<dbReference type="InterPro" id="IPR010663">
    <property type="entry name" value="Znf_FPG/IleRS"/>
</dbReference>
<proteinExistence type="inferred from homology"/>
<keyword evidence="4 15" id="KW-0479">Metal-binding</keyword>
<dbReference type="GO" id="GO:0003684">
    <property type="term" value="F:damaged DNA binding"/>
    <property type="evidence" value="ECO:0007669"/>
    <property type="project" value="InterPro"/>
</dbReference>
<evidence type="ECO:0000256" key="5">
    <source>
        <dbReference type="ARBA" id="ARBA00022763"/>
    </source>
</evidence>
<comment type="similarity">
    <text evidence="2 15">Belongs to the FPG family.</text>
</comment>
<evidence type="ECO:0000256" key="14">
    <source>
        <dbReference type="ARBA" id="ARBA00044632"/>
    </source>
</evidence>
<dbReference type="Pfam" id="PF06827">
    <property type="entry name" value="zf-FPG_IleRS"/>
    <property type="match status" value="1"/>
</dbReference>
<dbReference type="GO" id="GO:0034039">
    <property type="term" value="F:8-oxo-7,8-dihydroguanine DNA N-glycosylase activity"/>
    <property type="evidence" value="ECO:0007669"/>
    <property type="project" value="TreeGrafter"/>
</dbReference>
<comment type="caution">
    <text evidence="18">The sequence shown here is derived from an EMBL/GenBank/DDBJ whole genome shotgun (WGS) entry which is preliminary data.</text>
</comment>
<dbReference type="NCBIfam" id="TIGR00577">
    <property type="entry name" value="fpg"/>
    <property type="match status" value="1"/>
</dbReference>
<organism evidence="18 19">
    <name type="scientific">Pseudidiomarina maritima</name>
    <dbReference type="NCBI Taxonomy" id="519453"/>
    <lineage>
        <taxon>Bacteria</taxon>
        <taxon>Pseudomonadati</taxon>
        <taxon>Pseudomonadota</taxon>
        <taxon>Gammaproteobacteria</taxon>
        <taxon>Alteromonadales</taxon>
        <taxon>Idiomarinaceae</taxon>
        <taxon>Pseudidiomarina</taxon>
    </lineage>
</organism>
<dbReference type="CDD" id="cd08966">
    <property type="entry name" value="EcFpg-like_N"/>
    <property type="match status" value="1"/>
</dbReference>
<evidence type="ECO:0000256" key="10">
    <source>
        <dbReference type="ARBA" id="ARBA00023204"/>
    </source>
</evidence>
<dbReference type="Pfam" id="PF06831">
    <property type="entry name" value="H2TH"/>
    <property type="match status" value="1"/>
</dbReference>
<dbReference type="GO" id="GO:0140078">
    <property type="term" value="F:class I DNA-(apurinic or apyrimidinic site) endonuclease activity"/>
    <property type="evidence" value="ECO:0007669"/>
    <property type="project" value="UniProtKB-EC"/>
</dbReference>
<dbReference type="PROSITE" id="PS01242">
    <property type="entry name" value="ZF_FPG_1"/>
    <property type="match status" value="1"/>
</dbReference>
<comment type="catalytic activity">
    <reaction evidence="1 15">
        <text>Hydrolysis of DNA containing ring-opened 7-methylguanine residues, releasing 2,6-diamino-4-hydroxy-5-(N-methyl)formamidopyrimidine.</text>
        <dbReference type="EC" id="3.2.2.23"/>
    </reaction>
</comment>
<keyword evidence="9 15" id="KW-0238">DNA-binding</keyword>
<dbReference type="PROSITE" id="PS51066">
    <property type="entry name" value="ZF_FPG_2"/>
    <property type="match status" value="1"/>
</dbReference>
<dbReference type="Gene3D" id="1.10.8.50">
    <property type="match status" value="1"/>
</dbReference>
<dbReference type="STRING" id="519453.SAMN04488070_1787"/>
<keyword evidence="11 15" id="KW-0456">Lyase</keyword>
<dbReference type="EC" id="4.2.99.18" evidence="15"/>
<dbReference type="Pfam" id="PF01149">
    <property type="entry name" value="Fapy_DNA_glyco"/>
    <property type="match status" value="1"/>
</dbReference>
<evidence type="ECO:0000313" key="19">
    <source>
        <dbReference type="Proteomes" id="UP000246964"/>
    </source>
</evidence>
<evidence type="ECO:0000256" key="1">
    <source>
        <dbReference type="ARBA" id="ARBA00001668"/>
    </source>
</evidence>
<evidence type="ECO:0000256" key="2">
    <source>
        <dbReference type="ARBA" id="ARBA00009409"/>
    </source>
</evidence>
<feature type="active site" description="Proton donor" evidence="15">
    <location>
        <position position="3"/>
    </location>
</feature>
<dbReference type="SUPFAM" id="SSF81624">
    <property type="entry name" value="N-terminal domain of MutM-like DNA repair proteins"/>
    <property type="match status" value="1"/>
</dbReference>
<keyword evidence="12 15" id="KW-0511">Multifunctional enzyme</keyword>
<dbReference type="NCBIfam" id="NF002211">
    <property type="entry name" value="PRK01103.1"/>
    <property type="match status" value="1"/>
</dbReference>
<dbReference type="FunFam" id="1.10.8.50:FF:000003">
    <property type="entry name" value="Formamidopyrimidine-DNA glycosylase"/>
    <property type="match status" value="1"/>
</dbReference>
<dbReference type="InterPro" id="IPR012319">
    <property type="entry name" value="FPG_cat"/>
</dbReference>
<dbReference type="GO" id="GO:0008270">
    <property type="term" value="F:zinc ion binding"/>
    <property type="evidence" value="ECO:0007669"/>
    <property type="project" value="UniProtKB-UniRule"/>
</dbReference>
<dbReference type="PANTHER" id="PTHR22993:SF9">
    <property type="entry name" value="FORMAMIDOPYRIMIDINE-DNA GLYCOSYLASE"/>
    <property type="match status" value="1"/>
</dbReference>
<evidence type="ECO:0000259" key="16">
    <source>
        <dbReference type="PROSITE" id="PS51066"/>
    </source>
</evidence>
<keyword evidence="13 15" id="KW-0326">Glycosidase</keyword>
<dbReference type="GO" id="GO:0006284">
    <property type="term" value="P:base-excision repair"/>
    <property type="evidence" value="ECO:0007669"/>
    <property type="project" value="InterPro"/>
</dbReference>
<dbReference type="Gene3D" id="3.20.190.10">
    <property type="entry name" value="MutM-like, N-terminal"/>
    <property type="match status" value="1"/>
</dbReference>
<evidence type="ECO:0000256" key="13">
    <source>
        <dbReference type="ARBA" id="ARBA00023295"/>
    </source>
</evidence>